<name>A0ABY4W7C8_9PROT</name>
<proteinExistence type="predicted"/>
<dbReference type="EMBL" id="CP098747">
    <property type="protein sequence ID" value="USG61174.1"/>
    <property type="molecule type" value="Genomic_DNA"/>
</dbReference>
<protein>
    <submittedName>
        <fullName evidence="1">Uncharacterized protein</fullName>
    </submittedName>
</protein>
<gene>
    <name evidence="1" type="ORF">NBZ79_18620</name>
</gene>
<organism evidence="1 2">
    <name type="scientific">Sneathiella marina</name>
    <dbReference type="NCBI Taxonomy" id="2950108"/>
    <lineage>
        <taxon>Bacteria</taxon>
        <taxon>Pseudomonadati</taxon>
        <taxon>Pseudomonadota</taxon>
        <taxon>Alphaproteobacteria</taxon>
        <taxon>Sneathiellales</taxon>
        <taxon>Sneathiellaceae</taxon>
        <taxon>Sneathiella</taxon>
    </lineage>
</organism>
<evidence type="ECO:0000313" key="2">
    <source>
        <dbReference type="Proteomes" id="UP001056291"/>
    </source>
</evidence>
<sequence>MIGPINRAIKWEELGGFKLSYYSTRRDREAGWMHLKLKGKGLGLGIDSTISEFDELVKLAHVAASMNGVVFDASTIRNLRALRISGSPENPFYVKGTFS</sequence>
<keyword evidence="2" id="KW-1185">Reference proteome</keyword>
<dbReference type="RefSeq" id="WP_251934161.1">
    <property type="nucleotide sequence ID" value="NZ_CP098747.1"/>
</dbReference>
<evidence type="ECO:0000313" key="1">
    <source>
        <dbReference type="EMBL" id="USG61174.1"/>
    </source>
</evidence>
<dbReference type="Proteomes" id="UP001056291">
    <property type="component" value="Chromosome"/>
</dbReference>
<accession>A0ABY4W7C8</accession>
<reference evidence="1" key="1">
    <citation type="submission" date="2022-06" db="EMBL/GenBank/DDBJ databases">
        <title>Sneathiella actinostolidae sp. nov., isolated from a sea anemonein the Western Pacific Ocean.</title>
        <authorList>
            <person name="Wei M.J."/>
        </authorList>
    </citation>
    <scope>NUCLEOTIDE SEQUENCE</scope>
    <source>
        <strain evidence="1">PHK-P5</strain>
    </source>
</reference>